<feature type="compositionally biased region" description="Low complexity" evidence="1">
    <location>
        <begin position="9"/>
        <end position="27"/>
    </location>
</feature>
<proteinExistence type="predicted"/>
<name>A0AAP0PVS4_9MAGN</name>
<reference evidence="2 3" key="1">
    <citation type="submission" date="2024-01" db="EMBL/GenBank/DDBJ databases">
        <title>Genome assemblies of Stephania.</title>
        <authorList>
            <person name="Yang L."/>
        </authorList>
    </citation>
    <scope>NUCLEOTIDE SEQUENCE [LARGE SCALE GENOMIC DNA]</scope>
    <source>
        <strain evidence="2">JXDWG</strain>
        <tissue evidence="2">Leaf</tissue>
    </source>
</reference>
<comment type="caution">
    <text evidence="2">The sequence shown here is derived from an EMBL/GenBank/DDBJ whole genome shotgun (WGS) entry which is preliminary data.</text>
</comment>
<accession>A0AAP0PVS4</accession>
<evidence type="ECO:0000256" key="1">
    <source>
        <dbReference type="SAM" id="MobiDB-lite"/>
    </source>
</evidence>
<gene>
    <name evidence="2" type="ORF">Scep_004832</name>
</gene>
<protein>
    <submittedName>
        <fullName evidence="2">Uncharacterized protein</fullName>
    </submittedName>
</protein>
<evidence type="ECO:0000313" key="2">
    <source>
        <dbReference type="EMBL" id="KAK9158258.1"/>
    </source>
</evidence>
<evidence type="ECO:0000313" key="3">
    <source>
        <dbReference type="Proteomes" id="UP001419268"/>
    </source>
</evidence>
<dbReference type="Proteomes" id="UP001419268">
    <property type="component" value="Unassembled WGS sequence"/>
</dbReference>
<feature type="region of interest" description="Disordered" evidence="1">
    <location>
        <begin position="1"/>
        <end position="29"/>
    </location>
</feature>
<organism evidence="2 3">
    <name type="scientific">Stephania cephalantha</name>
    <dbReference type="NCBI Taxonomy" id="152367"/>
    <lineage>
        <taxon>Eukaryota</taxon>
        <taxon>Viridiplantae</taxon>
        <taxon>Streptophyta</taxon>
        <taxon>Embryophyta</taxon>
        <taxon>Tracheophyta</taxon>
        <taxon>Spermatophyta</taxon>
        <taxon>Magnoliopsida</taxon>
        <taxon>Ranunculales</taxon>
        <taxon>Menispermaceae</taxon>
        <taxon>Menispermoideae</taxon>
        <taxon>Cissampelideae</taxon>
        <taxon>Stephania</taxon>
    </lineage>
</organism>
<sequence length="67" mass="7426">MARIRGEVSTSAAGSSGNAEGASISNGPSRLFKSRKLLDKEAKEKYESDLPKRGFVEERELTWVKIR</sequence>
<keyword evidence="3" id="KW-1185">Reference proteome</keyword>
<dbReference type="AlphaFoldDB" id="A0AAP0PVS4"/>
<dbReference type="EMBL" id="JBBNAG010000002">
    <property type="protein sequence ID" value="KAK9158258.1"/>
    <property type="molecule type" value="Genomic_DNA"/>
</dbReference>